<comment type="caution">
    <text evidence="2">The sequence shown here is derived from an EMBL/GenBank/DDBJ whole genome shotgun (WGS) entry which is preliminary data.</text>
</comment>
<evidence type="ECO:0000313" key="3">
    <source>
        <dbReference type="Proteomes" id="UP001523565"/>
    </source>
</evidence>
<dbReference type="InterPro" id="IPR001173">
    <property type="entry name" value="Glyco_trans_2-like"/>
</dbReference>
<protein>
    <submittedName>
        <fullName evidence="2">Glycosyltransferase family 2 protein</fullName>
    </submittedName>
</protein>
<accession>A0ABT1EEH7</accession>
<dbReference type="SUPFAM" id="SSF53448">
    <property type="entry name" value="Nucleotide-diphospho-sugar transferases"/>
    <property type="match status" value="1"/>
</dbReference>
<gene>
    <name evidence="2" type="ORF">NK118_02450</name>
</gene>
<dbReference type="Gene3D" id="3.90.550.10">
    <property type="entry name" value="Spore Coat Polysaccharide Biosynthesis Protein SpsA, Chain A"/>
    <property type="match status" value="1"/>
</dbReference>
<feature type="domain" description="Glycosyltransferase 2-like" evidence="1">
    <location>
        <begin position="14"/>
        <end position="127"/>
    </location>
</feature>
<dbReference type="PANTHER" id="PTHR43630:SF2">
    <property type="entry name" value="GLYCOSYLTRANSFERASE"/>
    <property type="match status" value="1"/>
</dbReference>
<sequence>MYDGKDLNMLISQCMIVKNEEKNIERALTWAKDIVSEQIVVDTGSTDKTVEIAKSLGATVFEIPWENDFAKAKNFAIDKAKGQWIIFFDADEYLQTQAEAHNLKKLLPSVSREFVAISSPLINLDDNHDPISKISQVRVFRNQDKLRYAGLIHENLSTSDNSKVKGLHVDNCFTIMHTGYSASERKDKDKGRRNTEMLKKLVQDKPSDYNAKVYFVTDALRYGFVAELDPILSAIFEPVNYKTILPSLRIYLETCLLQEFTDSPLPDSEERLLQIYHTGMSWNASHPDYDFLLGNWYRKQEDLAKAKSYFARAYDKLLTYDGILPIVLPSNMEGLCLILLTLCKQEKDAPGVVKYAIATLKINRYHTKTLMILLELLRREIQDDNSALKVLNILSSIYDFSNYKDRILVFTCIESVGISPLEKAFRYRMTKEDFTLLNNTH</sequence>
<name>A0ABT1EEH7_9FIRM</name>
<evidence type="ECO:0000259" key="1">
    <source>
        <dbReference type="Pfam" id="PF00535"/>
    </source>
</evidence>
<dbReference type="Pfam" id="PF00535">
    <property type="entry name" value="Glycos_transf_2"/>
    <property type="match status" value="1"/>
</dbReference>
<dbReference type="RefSeq" id="WP_262068010.1">
    <property type="nucleotide sequence ID" value="NZ_JAMXOC010000002.1"/>
</dbReference>
<dbReference type="Proteomes" id="UP001523565">
    <property type="component" value="Unassembled WGS sequence"/>
</dbReference>
<dbReference type="PANTHER" id="PTHR43630">
    <property type="entry name" value="POLY-BETA-1,6-N-ACETYL-D-GLUCOSAMINE SYNTHASE"/>
    <property type="match status" value="1"/>
</dbReference>
<evidence type="ECO:0000313" key="2">
    <source>
        <dbReference type="EMBL" id="MCP1109103.1"/>
    </source>
</evidence>
<keyword evidence="3" id="KW-1185">Reference proteome</keyword>
<dbReference type="InterPro" id="IPR029044">
    <property type="entry name" value="Nucleotide-diphossugar_trans"/>
</dbReference>
<dbReference type="EMBL" id="JAMZFV010000002">
    <property type="protein sequence ID" value="MCP1109103.1"/>
    <property type="molecule type" value="Genomic_DNA"/>
</dbReference>
<dbReference type="CDD" id="cd02511">
    <property type="entry name" value="Beta4Glucosyltransferase"/>
    <property type="match status" value="1"/>
</dbReference>
<proteinExistence type="predicted"/>
<organism evidence="2 3">
    <name type="scientific">Ohessyouella blattaphilus</name>
    <dbReference type="NCBI Taxonomy" id="2949333"/>
    <lineage>
        <taxon>Bacteria</taxon>
        <taxon>Bacillati</taxon>
        <taxon>Bacillota</taxon>
        <taxon>Clostridia</taxon>
        <taxon>Lachnospirales</taxon>
        <taxon>Lachnospiraceae</taxon>
        <taxon>Ohessyouella</taxon>
    </lineage>
</organism>
<reference evidence="2 3" key="1">
    <citation type="journal article" date="2022" name="Genome Biol. Evol.">
        <title>Host diet, physiology and behaviors set the stage for Lachnospiraceae cladogenesis.</title>
        <authorList>
            <person name="Vera-Ponce De Leon A."/>
            <person name="Schneider M."/>
            <person name="Jahnes B.C."/>
            <person name="Sadowski V."/>
            <person name="Camuy-Velez L.A."/>
            <person name="Duan J."/>
            <person name="Sabree Z.L."/>
        </authorList>
    </citation>
    <scope>NUCLEOTIDE SEQUENCE [LARGE SCALE GENOMIC DNA]</scope>
    <source>
        <strain evidence="2 3">PAL227</strain>
    </source>
</reference>